<dbReference type="InterPro" id="IPR001128">
    <property type="entry name" value="Cyt_P450"/>
</dbReference>
<dbReference type="Pfam" id="PF00067">
    <property type="entry name" value="p450"/>
    <property type="match status" value="1"/>
</dbReference>
<evidence type="ECO:0000256" key="10">
    <source>
        <dbReference type="ARBA" id="ARBA00023004"/>
    </source>
</evidence>
<gene>
    <name evidence="14" type="ORF">OTU49_017246</name>
</gene>
<dbReference type="AlphaFoldDB" id="A0AAW0YM68"/>
<evidence type="ECO:0000256" key="4">
    <source>
        <dbReference type="ARBA" id="ARBA00010617"/>
    </source>
</evidence>
<dbReference type="InterPro" id="IPR002402">
    <property type="entry name" value="Cyt_P450_E_grp-II"/>
</dbReference>
<evidence type="ECO:0000256" key="13">
    <source>
        <dbReference type="SAM" id="SignalP"/>
    </source>
</evidence>
<evidence type="ECO:0000256" key="2">
    <source>
        <dbReference type="ARBA" id="ARBA00004174"/>
    </source>
</evidence>
<comment type="similarity">
    <text evidence="4">Belongs to the cytochrome P450 family.</text>
</comment>
<evidence type="ECO:0000256" key="12">
    <source>
        <dbReference type="ARBA" id="ARBA00023136"/>
    </source>
</evidence>
<dbReference type="Proteomes" id="UP001445076">
    <property type="component" value="Unassembled WGS sequence"/>
</dbReference>
<proteinExistence type="inferred from homology"/>
<feature type="signal peptide" evidence="13">
    <location>
        <begin position="1"/>
        <end position="18"/>
    </location>
</feature>
<sequence>IMVVVLLVVVAVVTAAWAYSKYRHSYWWASGVTTAPGSLPFIGHTHKFLSRKHPRWLFIDQVYKNLGDSKFCGFYEQLKPSLMVAEPDLVKTVLIRDFDHFVDRRRVKFTSERDEIFNQLLSRASGDHWRSLRSILSPNFTTGRMKGMFNLVALKADALLDYINRKLKTQQMITLKRCFGLYTLEVISSCAFGMETNSLADENSVFNTMTENLFKPPTTAMRIKYILFRMYPQFCEALKINFTQPEIDFFKEV</sequence>
<dbReference type="GO" id="GO:0016705">
    <property type="term" value="F:oxidoreductase activity, acting on paired donors, with incorporation or reduction of molecular oxygen"/>
    <property type="evidence" value="ECO:0007669"/>
    <property type="project" value="InterPro"/>
</dbReference>
<evidence type="ECO:0000313" key="14">
    <source>
        <dbReference type="EMBL" id="KAK8753849.1"/>
    </source>
</evidence>
<protein>
    <recommendedName>
        <fullName evidence="16">Cytochrome P450</fullName>
    </recommendedName>
</protein>
<evidence type="ECO:0000313" key="15">
    <source>
        <dbReference type="Proteomes" id="UP001445076"/>
    </source>
</evidence>
<evidence type="ECO:0000256" key="8">
    <source>
        <dbReference type="ARBA" id="ARBA00022848"/>
    </source>
</evidence>
<evidence type="ECO:0000256" key="6">
    <source>
        <dbReference type="ARBA" id="ARBA00022723"/>
    </source>
</evidence>
<feature type="non-terminal residue" evidence="14">
    <location>
        <position position="1"/>
    </location>
</feature>
<keyword evidence="6" id="KW-0479">Metal-binding</keyword>
<dbReference type="SUPFAM" id="SSF48264">
    <property type="entry name" value="Cytochrome P450"/>
    <property type="match status" value="1"/>
</dbReference>
<dbReference type="GO" id="GO:0004497">
    <property type="term" value="F:monooxygenase activity"/>
    <property type="evidence" value="ECO:0007669"/>
    <property type="project" value="UniProtKB-KW"/>
</dbReference>
<feature type="non-terminal residue" evidence="14">
    <location>
        <position position="253"/>
    </location>
</feature>
<organism evidence="14 15">
    <name type="scientific">Cherax quadricarinatus</name>
    <name type="common">Australian red claw crayfish</name>
    <dbReference type="NCBI Taxonomy" id="27406"/>
    <lineage>
        <taxon>Eukaryota</taxon>
        <taxon>Metazoa</taxon>
        <taxon>Ecdysozoa</taxon>
        <taxon>Arthropoda</taxon>
        <taxon>Crustacea</taxon>
        <taxon>Multicrustacea</taxon>
        <taxon>Malacostraca</taxon>
        <taxon>Eumalacostraca</taxon>
        <taxon>Eucarida</taxon>
        <taxon>Decapoda</taxon>
        <taxon>Pleocyemata</taxon>
        <taxon>Astacidea</taxon>
        <taxon>Parastacoidea</taxon>
        <taxon>Parastacidae</taxon>
        <taxon>Cherax</taxon>
    </lineage>
</organism>
<keyword evidence="5" id="KW-0349">Heme</keyword>
<dbReference type="GO" id="GO:0020037">
    <property type="term" value="F:heme binding"/>
    <property type="evidence" value="ECO:0007669"/>
    <property type="project" value="InterPro"/>
</dbReference>
<keyword evidence="11" id="KW-0503">Monooxygenase</keyword>
<keyword evidence="8" id="KW-0492">Microsome</keyword>
<evidence type="ECO:0000256" key="9">
    <source>
        <dbReference type="ARBA" id="ARBA00023002"/>
    </source>
</evidence>
<dbReference type="PANTHER" id="PTHR24292">
    <property type="entry name" value="CYTOCHROME P450"/>
    <property type="match status" value="1"/>
</dbReference>
<evidence type="ECO:0008006" key="16">
    <source>
        <dbReference type="Google" id="ProtNLM"/>
    </source>
</evidence>
<dbReference type="Gene3D" id="1.10.630.10">
    <property type="entry name" value="Cytochrome P450"/>
    <property type="match status" value="1"/>
</dbReference>
<comment type="cofactor">
    <cofactor evidence="1">
        <name>heme</name>
        <dbReference type="ChEBI" id="CHEBI:30413"/>
    </cofactor>
</comment>
<dbReference type="InterPro" id="IPR036396">
    <property type="entry name" value="Cyt_P450_sf"/>
</dbReference>
<keyword evidence="12" id="KW-0472">Membrane</keyword>
<evidence type="ECO:0000256" key="1">
    <source>
        <dbReference type="ARBA" id="ARBA00001971"/>
    </source>
</evidence>
<keyword evidence="7" id="KW-0256">Endoplasmic reticulum</keyword>
<keyword evidence="15" id="KW-1185">Reference proteome</keyword>
<comment type="caution">
    <text evidence="14">The sequence shown here is derived from an EMBL/GenBank/DDBJ whole genome shotgun (WGS) entry which is preliminary data.</text>
</comment>
<name>A0AAW0YM68_CHEQU</name>
<dbReference type="GO" id="GO:0005789">
    <property type="term" value="C:endoplasmic reticulum membrane"/>
    <property type="evidence" value="ECO:0007669"/>
    <property type="project" value="UniProtKB-SubCell"/>
</dbReference>
<accession>A0AAW0YM68</accession>
<dbReference type="GO" id="GO:0005506">
    <property type="term" value="F:iron ion binding"/>
    <property type="evidence" value="ECO:0007669"/>
    <property type="project" value="InterPro"/>
</dbReference>
<feature type="chain" id="PRO_5043575757" description="Cytochrome P450" evidence="13">
    <location>
        <begin position="19"/>
        <end position="253"/>
    </location>
</feature>
<dbReference type="PRINTS" id="PR00464">
    <property type="entry name" value="EP450II"/>
</dbReference>
<reference evidence="14 15" key="1">
    <citation type="journal article" date="2024" name="BMC Genomics">
        <title>Genome assembly of redclaw crayfish (Cherax quadricarinatus) provides insights into its immune adaptation and hypoxia tolerance.</title>
        <authorList>
            <person name="Liu Z."/>
            <person name="Zheng J."/>
            <person name="Li H."/>
            <person name="Fang K."/>
            <person name="Wang S."/>
            <person name="He J."/>
            <person name="Zhou D."/>
            <person name="Weng S."/>
            <person name="Chi M."/>
            <person name="Gu Z."/>
            <person name="He J."/>
            <person name="Li F."/>
            <person name="Wang M."/>
        </authorList>
    </citation>
    <scope>NUCLEOTIDE SEQUENCE [LARGE SCALE GENOMIC DNA]</scope>
    <source>
        <strain evidence="14">ZL_2023a</strain>
    </source>
</reference>
<dbReference type="EMBL" id="JARKIK010000002">
    <property type="protein sequence ID" value="KAK8753849.1"/>
    <property type="molecule type" value="Genomic_DNA"/>
</dbReference>
<evidence type="ECO:0000256" key="11">
    <source>
        <dbReference type="ARBA" id="ARBA00023033"/>
    </source>
</evidence>
<comment type="subcellular location">
    <subcellularLocation>
        <location evidence="3">Endoplasmic reticulum membrane</location>
        <topology evidence="3">Peripheral membrane protein</topology>
    </subcellularLocation>
    <subcellularLocation>
        <location evidence="2">Microsome membrane</location>
        <topology evidence="2">Peripheral membrane protein</topology>
    </subcellularLocation>
</comment>
<keyword evidence="10" id="KW-0408">Iron</keyword>
<dbReference type="PANTHER" id="PTHR24292:SF54">
    <property type="entry name" value="CYP9F3-RELATED"/>
    <property type="match status" value="1"/>
</dbReference>
<evidence type="ECO:0000256" key="5">
    <source>
        <dbReference type="ARBA" id="ARBA00022617"/>
    </source>
</evidence>
<keyword evidence="9" id="KW-0560">Oxidoreductase</keyword>
<keyword evidence="13" id="KW-0732">Signal</keyword>
<evidence type="ECO:0000256" key="7">
    <source>
        <dbReference type="ARBA" id="ARBA00022824"/>
    </source>
</evidence>
<evidence type="ECO:0000256" key="3">
    <source>
        <dbReference type="ARBA" id="ARBA00004406"/>
    </source>
</evidence>
<dbReference type="InterPro" id="IPR050476">
    <property type="entry name" value="Insect_CytP450_Detox"/>
</dbReference>